<dbReference type="Proteomes" id="UP000276133">
    <property type="component" value="Unassembled WGS sequence"/>
</dbReference>
<organism evidence="1 2">
    <name type="scientific">Brachionus plicatilis</name>
    <name type="common">Marine rotifer</name>
    <name type="synonym">Brachionus muelleri</name>
    <dbReference type="NCBI Taxonomy" id="10195"/>
    <lineage>
        <taxon>Eukaryota</taxon>
        <taxon>Metazoa</taxon>
        <taxon>Spiralia</taxon>
        <taxon>Gnathifera</taxon>
        <taxon>Rotifera</taxon>
        <taxon>Eurotatoria</taxon>
        <taxon>Monogononta</taxon>
        <taxon>Pseudotrocha</taxon>
        <taxon>Ploima</taxon>
        <taxon>Brachionidae</taxon>
        <taxon>Brachionus</taxon>
    </lineage>
</organism>
<keyword evidence="2" id="KW-1185">Reference proteome</keyword>
<evidence type="ECO:0000313" key="1">
    <source>
        <dbReference type="EMBL" id="RNA12227.1"/>
    </source>
</evidence>
<comment type="caution">
    <text evidence="1">The sequence shown here is derived from an EMBL/GenBank/DDBJ whole genome shotgun (WGS) entry which is preliminary data.</text>
</comment>
<proteinExistence type="predicted"/>
<dbReference type="AlphaFoldDB" id="A0A3M7QLA7"/>
<name>A0A3M7QLA7_BRAPC</name>
<protein>
    <submittedName>
        <fullName evidence="1">Uncharacterized protein</fullName>
    </submittedName>
</protein>
<sequence>MEKPKRSKSTNRSQSSFSSNLALGTSFIAPETNLKRTKSAVSYVISQKYQQPVVCLRKPKDLNGPFTVFNIPEIRQALKSYRKNGTKRKTEVDQLNANIYNELKLNEYFSKRSNWIQGPKFVKTNSLLSAVQVYLPAKNTYNVPAKAIQENRKKKPEISLPKLKRI</sequence>
<dbReference type="OrthoDB" id="10402358at2759"/>
<dbReference type="EMBL" id="REGN01005742">
    <property type="protein sequence ID" value="RNA12227.1"/>
    <property type="molecule type" value="Genomic_DNA"/>
</dbReference>
<gene>
    <name evidence="1" type="ORF">BpHYR1_036528</name>
</gene>
<reference evidence="1 2" key="1">
    <citation type="journal article" date="2018" name="Sci. Rep.">
        <title>Genomic signatures of local adaptation to the degree of environmental predictability in rotifers.</title>
        <authorList>
            <person name="Franch-Gras L."/>
            <person name="Hahn C."/>
            <person name="Garcia-Roger E.M."/>
            <person name="Carmona M.J."/>
            <person name="Serra M."/>
            <person name="Gomez A."/>
        </authorList>
    </citation>
    <scope>NUCLEOTIDE SEQUENCE [LARGE SCALE GENOMIC DNA]</scope>
    <source>
        <strain evidence="1">HYR1</strain>
    </source>
</reference>
<accession>A0A3M7QLA7</accession>
<evidence type="ECO:0000313" key="2">
    <source>
        <dbReference type="Proteomes" id="UP000276133"/>
    </source>
</evidence>